<evidence type="ECO:0000313" key="3">
    <source>
        <dbReference type="Proteomes" id="UP000700334"/>
    </source>
</evidence>
<keyword evidence="3" id="KW-1185">Reference proteome</keyword>
<dbReference type="AlphaFoldDB" id="A0A8J6DP82"/>
<evidence type="ECO:0000313" key="2">
    <source>
        <dbReference type="EMBL" id="KAG8513368.1"/>
    </source>
</evidence>
<dbReference type="OrthoDB" id="411017at2759"/>
<proteinExistence type="predicted"/>
<protein>
    <submittedName>
        <fullName evidence="2">Uncharacterized protein</fullName>
    </submittedName>
</protein>
<feature type="region of interest" description="Disordered" evidence="1">
    <location>
        <begin position="9"/>
        <end position="28"/>
    </location>
</feature>
<sequence>MPQYARTLLGHASHKHGASPRTTETDSEENWVTQWVPLNLPNELAARPSDEIVYPVHHLSWTLYFTCDNILWAGKSGLMWVGKSGLNVHSRTVFSIIKRSFVCINTRRCHLIKLCTLLD</sequence>
<evidence type="ECO:0000256" key="1">
    <source>
        <dbReference type="SAM" id="MobiDB-lite"/>
    </source>
</evidence>
<organism evidence="2 3">
    <name type="scientific">Galemys pyrenaicus</name>
    <name type="common">Iberian desman</name>
    <name type="synonym">Pyrenean desman</name>
    <dbReference type="NCBI Taxonomy" id="202257"/>
    <lineage>
        <taxon>Eukaryota</taxon>
        <taxon>Metazoa</taxon>
        <taxon>Chordata</taxon>
        <taxon>Craniata</taxon>
        <taxon>Vertebrata</taxon>
        <taxon>Euteleostomi</taxon>
        <taxon>Mammalia</taxon>
        <taxon>Eutheria</taxon>
        <taxon>Laurasiatheria</taxon>
        <taxon>Eulipotyphla</taxon>
        <taxon>Talpidae</taxon>
        <taxon>Galemys</taxon>
    </lineage>
</organism>
<reference evidence="2" key="1">
    <citation type="journal article" date="2021" name="Evol. Appl.">
        <title>The genome of the Pyrenean desman and the effects of bottlenecks and inbreeding on the genomic landscape of an endangered species.</title>
        <authorList>
            <person name="Escoda L."/>
            <person name="Castresana J."/>
        </authorList>
    </citation>
    <scope>NUCLEOTIDE SEQUENCE</scope>
    <source>
        <strain evidence="2">IBE-C5619</strain>
    </source>
</reference>
<accession>A0A8J6DP82</accession>
<gene>
    <name evidence="2" type="ORF">J0S82_018695</name>
</gene>
<dbReference type="Proteomes" id="UP000700334">
    <property type="component" value="Unassembled WGS sequence"/>
</dbReference>
<dbReference type="EMBL" id="JAGFMF010011769">
    <property type="protein sequence ID" value="KAG8513368.1"/>
    <property type="molecule type" value="Genomic_DNA"/>
</dbReference>
<comment type="caution">
    <text evidence="2">The sequence shown here is derived from an EMBL/GenBank/DDBJ whole genome shotgun (WGS) entry which is preliminary data.</text>
</comment>
<name>A0A8J6DP82_GALPY</name>